<organism evidence="1 2">
    <name type="scientific">Caerostris darwini</name>
    <dbReference type="NCBI Taxonomy" id="1538125"/>
    <lineage>
        <taxon>Eukaryota</taxon>
        <taxon>Metazoa</taxon>
        <taxon>Ecdysozoa</taxon>
        <taxon>Arthropoda</taxon>
        <taxon>Chelicerata</taxon>
        <taxon>Arachnida</taxon>
        <taxon>Araneae</taxon>
        <taxon>Araneomorphae</taxon>
        <taxon>Entelegynae</taxon>
        <taxon>Araneoidea</taxon>
        <taxon>Araneidae</taxon>
        <taxon>Caerostris</taxon>
    </lineage>
</organism>
<gene>
    <name evidence="1" type="ORF">CDAR_418961</name>
</gene>
<proteinExistence type="predicted"/>
<dbReference type="EMBL" id="BPLQ01000920">
    <property type="protein sequence ID" value="GIX76388.1"/>
    <property type="molecule type" value="Genomic_DNA"/>
</dbReference>
<comment type="caution">
    <text evidence="1">The sequence shown here is derived from an EMBL/GenBank/DDBJ whole genome shotgun (WGS) entry which is preliminary data.</text>
</comment>
<name>A0AAV4MVN4_9ARAC</name>
<dbReference type="Proteomes" id="UP001054837">
    <property type="component" value="Unassembled WGS sequence"/>
</dbReference>
<dbReference type="AlphaFoldDB" id="A0AAV4MVN4"/>
<keyword evidence="2" id="KW-1185">Reference proteome</keyword>
<protein>
    <submittedName>
        <fullName evidence="1">Uncharacterized protein</fullName>
    </submittedName>
</protein>
<evidence type="ECO:0000313" key="2">
    <source>
        <dbReference type="Proteomes" id="UP001054837"/>
    </source>
</evidence>
<accession>A0AAV4MVN4</accession>
<evidence type="ECO:0000313" key="1">
    <source>
        <dbReference type="EMBL" id="GIX76388.1"/>
    </source>
</evidence>
<sequence length="86" mass="9786">MNGSHAMCLDWGKVEKSNCMTFNDSCDLWANRSMYRLVVIVSSLLFRFSSKEACPTMLTTNLKVLVSIPDMYIDASFVRLDVRSPQ</sequence>
<reference evidence="1 2" key="1">
    <citation type="submission" date="2021-06" db="EMBL/GenBank/DDBJ databases">
        <title>Caerostris darwini draft genome.</title>
        <authorList>
            <person name="Kono N."/>
            <person name="Arakawa K."/>
        </authorList>
    </citation>
    <scope>NUCLEOTIDE SEQUENCE [LARGE SCALE GENOMIC DNA]</scope>
</reference>